<dbReference type="SMART" id="SM00367">
    <property type="entry name" value="LRR_CC"/>
    <property type="match status" value="4"/>
</dbReference>
<dbReference type="PROSITE" id="PS50181">
    <property type="entry name" value="FBOX"/>
    <property type="match status" value="1"/>
</dbReference>
<dbReference type="InterPro" id="IPR006553">
    <property type="entry name" value="Leu-rich_rpt_Cys-con_subtyp"/>
</dbReference>
<dbReference type="AlphaFoldDB" id="A0AAD5UC91"/>
<keyword evidence="1" id="KW-0677">Repeat</keyword>
<feature type="domain" description="F-box" evidence="2">
    <location>
        <begin position="1"/>
        <end position="46"/>
    </location>
</feature>
<evidence type="ECO:0000313" key="3">
    <source>
        <dbReference type="EMBL" id="KAJ3253447.1"/>
    </source>
</evidence>
<accession>A0AAD5UC91</accession>
<gene>
    <name evidence="3" type="ORF">HK103_000527</name>
</gene>
<dbReference type="PANTHER" id="PTHR24111:SF0">
    <property type="entry name" value="LEUCINE-RICH REPEAT-CONTAINING PROTEIN"/>
    <property type="match status" value="1"/>
</dbReference>
<comment type="caution">
    <text evidence="3">The sequence shown here is derived from an EMBL/GenBank/DDBJ whole genome shotgun (WGS) entry which is preliminary data.</text>
</comment>
<dbReference type="EMBL" id="JADGKB010000109">
    <property type="protein sequence ID" value="KAJ3253447.1"/>
    <property type="molecule type" value="Genomic_DNA"/>
</dbReference>
<dbReference type="InterPro" id="IPR052201">
    <property type="entry name" value="LRR-containing_regulator"/>
</dbReference>
<protein>
    <recommendedName>
        <fullName evidence="2">F-box domain-containing protein</fullName>
    </recommendedName>
</protein>
<dbReference type="SMART" id="SM00368">
    <property type="entry name" value="LRR_RI"/>
    <property type="match status" value="3"/>
</dbReference>
<evidence type="ECO:0000313" key="4">
    <source>
        <dbReference type="Proteomes" id="UP001210925"/>
    </source>
</evidence>
<keyword evidence="4" id="KW-1185">Reference proteome</keyword>
<dbReference type="Pfam" id="PF13516">
    <property type="entry name" value="LRR_6"/>
    <property type="match status" value="1"/>
</dbReference>
<organism evidence="3 4">
    <name type="scientific">Boothiomyces macroporosus</name>
    <dbReference type="NCBI Taxonomy" id="261099"/>
    <lineage>
        <taxon>Eukaryota</taxon>
        <taxon>Fungi</taxon>
        <taxon>Fungi incertae sedis</taxon>
        <taxon>Chytridiomycota</taxon>
        <taxon>Chytridiomycota incertae sedis</taxon>
        <taxon>Chytridiomycetes</taxon>
        <taxon>Rhizophydiales</taxon>
        <taxon>Terramycetaceae</taxon>
        <taxon>Boothiomyces</taxon>
    </lineage>
</organism>
<dbReference type="Proteomes" id="UP001210925">
    <property type="component" value="Unassembled WGS sequence"/>
</dbReference>
<proteinExistence type="predicted"/>
<dbReference type="PROSITE" id="PS51450">
    <property type="entry name" value="LRR"/>
    <property type="match status" value="1"/>
</dbReference>
<dbReference type="InterPro" id="IPR001810">
    <property type="entry name" value="F-box_dom"/>
</dbReference>
<reference evidence="3" key="1">
    <citation type="submission" date="2020-05" db="EMBL/GenBank/DDBJ databases">
        <title>Phylogenomic resolution of chytrid fungi.</title>
        <authorList>
            <person name="Stajich J.E."/>
            <person name="Amses K."/>
            <person name="Simmons R."/>
            <person name="Seto K."/>
            <person name="Myers J."/>
            <person name="Bonds A."/>
            <person name="Quandt C.A."/>
            <person name="Barry K."/>
            <person name="Liu P."/>
            <person name="Grigoriev I."/>
            <person name="Longcore J.E."/>
            <person name="James T.Y."/>
        </authorList>
    </citation>
    <scope>NUCLEOTIDE SEQUENCE</scope>
    <source>
        <strain evidence="3">PLAUS21</strain>
    </source>
</reference>
<name>A0AAD5UC91_9FUNG</name>
<dbReference type="InterPro" id="IPR032675">
    <property type="entry name" value="LRR_dom_sf"/>
</dbReference>
<dbReference type="Gene3D" id="3.80.10.10">
    <property type="entry name" value="Ribonuclease Inhibitor"/>
    <property type="match status" value="2"/>
</dbReference>
<dbReference type="PANTHER" id="PTHR24111">
    <property type="entry name" value="LEUCINE-RICH REPEAT-CONTAINING PROTEIN 34"/>
    <property type="match status" value="1"/>
</dbReference>
<dbReference type="SUPFAM" id="SSF52047">
    <property type="entry name" value="RNI-like"/>
    <property type="match status" value="2"/>
</dbReference>
<sequence length="528" mass="60145">MDLQAFPVELQYSIIDYLAGDDILNLSLTNKYFFAFLSPFQKLSSIMAVGLLGEIWPTIDLENWNVREDKLKNFGFNECRFKFQSISISASVLNTLENLPPSKELIISMDSKTDPECLATVFKQDVTDLEIGKLFDVDFDLWKAIPTLTKLKTLRMGYDTKIDWKFLVGLIPKTKVEILAVESAIFTPDSLYLFENLARLNLKELHLSRSSFMNIHIEKLAKSLPFTSIKYLELRDCSIGDHGAKTISKVLRDTQLHYLGLENNRITSEGLEHLSEGIMNSKLKRLEINLNDFDDDDWYLLYRKLPYTCLESLEVGLIGEMSQLALASTLSKSKVTKLAIMYCSDYHNNLTQAIKDSKLKTLEIVDEASEDGDPSILGNLAKYLPCEALYIEQVGPSSILTIFQNLKQSKVKKFGVWDTPLNEIMPFVAKEICKTNLVTLSFQIGFLTDESILYLADGLNAGKLRNLDLSSNPEITVDGILQFVDKVKNSSLQQLAFRDIFKSRKDKEMAMSKVRRILEHNYRLYVSF</sequence>
<dbReference type="InterPro" id="IPR001611">
    <property type="entry name" value="Leu-rich_rpt"/>
</dbReference>
<evidence type="ECO:0000256" key="1">
    <source>
        <dbReference type="ARBA" id="ARBA00022737"/>
    </source>
</evidence>
<evidence type="ECO:0000259" key="2">
    <source>
        <dbReference type="PROSITE" id="PS50181"/>
    </source>
</evidence>